<dbReference type="EMBL" id="CP007155">
    <property type="protein sequence ID" value="AHH95536.1"/>
    <property type="molecule type" value="Genomic_DNA"/>
</dbReference>
<dbReference type="GO" id="GO:0016977">
    <property type="term" value="F:chitosanase activity"/>
    <property type="evidence" value="ECO:0007669"/>
    <property type="project" value="InterPro"/>
</dbReference>
<dbReference type="eggNOG" id="COG1409">
    <property type="taxonomic scope" value="Bacteria"/>
</dbReference>
<dbReference type="Pfam" id="PF01374">
    <property type="entry name" value="Glyco_hydro_46"/>
    <property type="match status" value="1"/>
</dbReference>
<dbReference type="InterPro" id="IPR000400">
    <property type="entry name" value="Glyco_hydro_46"/>
</dbReference>
<dbReference type="InterPro" id="IPR023346">
    <property type="entry name" value="Lysozyme-like_dom_sf"/>
</dbReference>
<dbReference type="Gene3D" id="3.30.386.10">
    <property type="entry name" value="Chitosanase, subunit A, domain 2"/>
    <property type="match status" value="1"/>
</dbReference>
<dbReference type="HOGENOM" id="CLU_067742_1_0_11"/>
<dbReference type="SUPFAM" id="SSF53955">
    <property type="entry name" value="Lysozyme-like"/>
    <property type="match status" value="1"/>
</dbReference>
<protein>
    <recommendedName>
        <fullName evidence="4">Chitosanase</fullName>
    </recommendedName>
</protein>
<dbReference type="GO" id="GO:0005975">
    <property type="term" value="P:carbohydrate metabolic process"/>
    <property type="evidence" value="ECO:0007669"/>
    <property type="project" value="InterPro"/>
</dbReference>
<feature type="signal peptide" evidence="1">
    <location>
        <begin position="1"/>
        <end position="24"/>
    </location>
</feature>
<reference evidence="2 3" key="1">
    <citation type="journal article" date="2014" name="BMC Genomics">
        <title>Complete genome sequence of producer of the glycopeptide antibiotic Aculeximycin Kutzneria albida DSM 43870T, a representative of minor genus of Pseudonocardiaceae.</title>
        <authorList>
            <person name="Rebets Y."/>
            <person name="Tokovenko B."/>
            <person name="Lushchyk I."/>
            <person name="Ruckert C."/>
            <person name="Zaburannyi N."/>
            <person name="Bechthold A."/>
            <person name="Kalinowski J."/>
            <person name="Luzhetskyy A."/>
        </authorList>
    </citation>
    <scope>NUCLEOTIDE SEQUENCE [LARGE SCALE GENOMIC DNA]</scope>
    <source>
        <strain evidence="2">DSM 43870</strain>
    </source>
</reference>
<evidence type="ECO:0000256" key="1">
    <source>
        <dbReference type="SAM" id="SignalP"/>
    </source>
</evidence>
<evidence type="ECO:0000313" key="3">
    <source>
        <dbReference type="Proteomes" id="UP000019225"/>
    </source>
</evidence>
<dbReference type="OrthoDB" id="1551268at2"/>
<proteinExistence type="predicted"/>
<dbReference type="InterPro" id="IPR023099">
    <property type="entry name" value="Glyco_hydro_46_N"/>
</dbReference>
<dbReference type="CDD" id="cd00978">
    <property type="entry name" value="chitosanase_GH46"/>
    <property type="match status" value="1"/>
</dbReference>
<keyword evidence="1" id="KW-0732">Signal</keyword>
<dbReference type="GO" id="GO:0005576">
    <property type="term" value="C:extracellular region"/>
    <property type="evidence" value="ECO:0007669"/>
    <property type="project" value="InterPro"/>
</dbReference>
<gene>
    <name evidence="2" type="ORF">KALB_2167</name>
</gene>
<organism evidence="2 3">
    <name type="scientific">Kutzneria albida DSM 43870</name>
    <dbReference type="NCBI Taxonomy" id="1449976"/>
    <lineage>
        <taxon>Bacteria</taxon>
        <taxon>Bacillati</taxon>
        <taxon>Actinomycetota</taxon>
        <taxon>Actinomycetes</taxon>
        <taxon>Pseudonocardiales</taxon>
        <taxon>Pseudonocardiaceae</taxon>
        <taxon>Kutzneria</taxon>
    </lineage>
</organism>
<name>W5W4Z4_9PSEU</name>
<dbReference type="RefSeq" id="WP_025355712.1">
    <property type="nucleotide sequence ID" value="NZ_CP007155.1"/>
</dbReference>
<dbReference type="Gene3D" id="1.20.141.10">
    <property type="entry name" value="Chitosanase, subunit A, domain 1"/>
    <property type="match status" value="1"/>
</dbReference>
<sequence>MRRALVPACLSALLCLTTAAPALAADPLVATLDDITAVFENGANSPQYGYIENLNDGCGYTAGWIGFCTQTGDLLKLVERYNQAAPDNVLAKYTDTLRQLAGSGSDDTSALGGSFESDWKQAAQDSTFTELQLATGHELYLNPARDLVAQHGLRTNLGLANFFDTALMMGPGPTDCDGLPKIIGETSSALGGDPASGVDEASWLSRFNQIRAEHMRHPCTPGRENDWPSATGRTEALQQLADEGNWALTTPLTVHGGFEVTITDPHD</sequence>
<accession>W5W4Z4</accession>
<dbReference type="Proteomes" id="UP000019225">
    <property type="component" value="Chromosome"/>
</dbReference>
<keyword evidence="3" id="KW-1185">Reference proteome</keyword>
<feature type="chain" id="PRO_5004872861" description="Chitosanase" evidence="1">
    <location>
        <begin position="25"/>
        <end position="267"/>
    </location>
</feature>
<evidence type="ECO:0008006" key="4">
    <source>
        <dbReference type="Google" id="ProtNLM"/>
    </source>
</evidence>
<dbReference type="KEGG" id="kal:KALB_2167"/>
<dbReference type="AlphaFoldDB" id="W5W4Z4"/>
<evidence type="ECO:0000313" key="2">
    <source>
        <dbReference type="EMBL" id="AHH95536.1"/>
    </source>
</evidence>
<dbReference type="STRING" id="1449976.KALB_2167"/>